<dbReference type="AlphaFoldDB" id="A0A6J6V962"/>
<evidence type="ECO:0000313" key="1">
    <source>
        <dbReference type="EMBL" id="CAB4767588.1"/>
    </source>
</evidence>
<reference evidence="1" key="1">
    <citation type="submission" date="2020-05" db="EMBL/GenBank/DDBJ databases">
        <authorList>
            <person name="Chiriac C."/>
            <person name="Salcher M."/>
            <person name="Ghai R."/>
            <person name="Kavagutti S V."/>
        </authorList>
    </citation>
    <scope>NUCLEOTIDE SEQUENCE</scope>
</reference>
<gene>
    <name evidence="1" type="ORF">UFOPK2855_01123</name>
</gene>
<accession>A0A6J6V962</accession>
<protein>
    <submittedName>
        <fullName evidence="1">Unannotated protein</fullName>
    </submittedName>
</protein>
<sequence length="176" mass="19004">MPGKVEPLYTNTLGKLSRAAAINIAGMLLSQPARPTKPSKRSACITVSTLSQITSRLTNDARMPSWPMLMPSLTVIVPNSRATPPASRTPILARAARRFSETLHGVTSFHEDAIATCGFTQSSSPKPTARNIARDAAFCIPSVTSRLRGLIFTGVPGSRAFIYYETSCLSSFELFK</sequence>
<proteinExistence type="predicted"/>
<dbReference type="EMBL" id="CAEZZK010000245">
    <property type="protein sequence ID" value="CAB4767588.1"/>
    <property type="molecule type" value="Genomic_DNA"/>
</dbReference>
<name>A0A6J6V962_9ZZZZ</name>
<organism evidence="1">
    <name type="scientific">freshwater metagenome</name>
    <dbReference type="NCBI Taxonomy" id="449393"/>
    <lineage>
        <taxon>unclassified sequences</taxon>
        <taxon>metagenomes</taxon>
        <taxon>ecological metagenomes</taxon>
    </lineage>
</organism>